<dbReference type="KEGG" id="msx:AU14_03895"/>
<feature type="transmembrane region" description="Helical" evidence="5">
    <location>
        <begin position="188"/>
        <end position="209"/>
    </location>
</feature>
<feature type="transmembrane region" description="Helical" evidence="5">
    <location>
        <begin position="99"/>
        <end position="123"/>
    </location>
</feature>
<evidence type="ECO:0000313" key="7">
    <source>
        <dbReference type="EMBL" id="AHI28075.1"/>
    </source>
</evidence>
<evidence type="ECO:0000256" key="5">
    <source>
        <dbReference type="SAM" id="Phobius"/>
    </source>
</evidence>
<sequence>MTSPISLTMGLREWTLLLVLSLLWGGSFFFVGVAVQDLPPLTIVALRVSLAAVGLWCVVLILGLRPPRQWQVWLAFLGMGTINNAIPFSLIVWGQTQIASGLASILNATTPLFTVVVATCLLTDERATPLKVLGVVIGFLGVVVMIGLPASSEPTPWVPQLAILCAAMSYAFGGVYGRRFKALGVHPILTAAGQVTASGLIMMPIAMSLEGTQALSTASVQSWGAILGLALFSTSLAYIIYFKLLESAGATNLLLVTLLVPGSAILLGILFLNESITATQLAGLGLIALGLSAIDGRLWSRVVAARL</sequence>
<organism evidence="7 8">
    <name type="scientific">Marinobacter similis</name>
    <dbReference type="NCBI Taxonomy" id="1420916"/>
    <lineage>
        <taxon>Bacteria</taxon>
        <taxon>Pseudomonadati</taxon>
        <taxon>Pseudomonadota</taxon>
        <taxon>Gammaproteobacteria</taxon>
        <taxon>Pseudomonadales</taxon>
        <taxon>Marinobacteraceae</taxon>
        <taxon>Marinobacter</taxon>
    </lineage>
</organism>
<name>W5YGE0_9GAMM</name>
<feature type="transmembrane region" description="Helical" evidence="5">
    <location>
        <begin position="221"/>
        <end position="241"/>
    </location>
</feature>
<feature type="transmembrane region" description="Helical" evidence="5">
    <location>
        <begin position="157"/>
        <end position="176"/>
    </location>
</feature>
<dbReference type="Proteomes" id="UP000061489">
    <property type="component" value="Chromosome"/>
</dbReference>
<evidence type="ECO:0000256" key="1">
    <source>
        <dbReference type="ARBA" id="ARBA00004141"/>
    </source>
</evidence>
<dbReference type="Pfam" id="PF00892">
    <property type="entry name" value="EamA"/>
    <property type="match status" value="2"/>
</dbReference>
<feature type="transmembrane region" description="Helical" evidence="5">
    <location>
        <begin position="14"/>
        <end position="35"/>
    </location>
</feature>
<keyword evidence="3 5" id="KW-1133">Transmembrane helix</keyword>
<dbReference type="InterPro" id="IPR050638">
    <property type="entry name" value="AA-Vitamin_Transporters"/>
</dbReference>
<feature type="domain" description="EamA" evidence="6">
    <location>
        <begin position="161"/>
        <end position="292"/>
    </location>
</feature>
<dbReference type="PANTHER" id="PTHR32322:SF9">
    <property type="entry name" value="AMINO-ACID METABOLITE EFFLUX PUMP-RELATED"/>
    <property type="match status" value="1"/>
</dbReference>
<feature type="transmembrane region" description="Helical" evidence="5">
    <location>
        <begin position="130"/>
        <end position="151"/>
    </location>
</feature>
<gene>
    <name evidence="7" type="ORF">AU14_03895</name>
</gene>
<comment type="subcellular location">
    <subcellularLocation>
        <location evidence="1">Membrane</location>
        <topology evidence="1">Multi-pass membrane protein</topology>
    </subcellularLocation>
</comment>
<evidence type="ECO:0000259" key="6">
    <source>
        <dbReference type="Pfam" id="PF00892"/>
    </source>
</evidence>
<dbReference type="GO" id="GO:0016020">
    <property type="term" value="C:membrane"/>
    <property type="evidence" value="ECO:0007669"/>
    <property type="project" value="UniProtKB-SubCell"/>
</dbReference>
<feature type="transmembrane region" description="Helical" evidence="5">
    <location>
        <begin position="278"/>
        <end position="299"/>
    </location>
</feature>
<keyword evidence="4 5" id="KW-0472">Membrane</keyword>
<evidence type="ECO:0000256" key="3">
    <source>
        <dbReference type="ARBA" id="ARBA00022989"/>
    </source>
</evidence>
<keyword evidence="2 5" id="KW-0812">Transmembrane</keyword>
<keyword evidence="8" id="KW-1185">Reference proteome</keyword>
<evidence type="ECO:0000256" key="4">
    <source>
        <dbReference type="ARBA" id="ARBA00023136"/>
    </source>
</evidence>
<dbReference type="InterPro" id="IPR037185">
    <property type="entry name" value="EmrE-like"/>
</dbReference>
<accession>W5YGE0</accession>
<dbReference type="InterPro" id="IPR000620">
    <property type="entry name" value="EamA_dom"/>
</dbReference>
<dbReference type="HOGENOM" id="CLU_033863_5_2_6"/>
<reference evidence="7 8" key="1">
    <citation type="journal article" date="2014" name="Genome Announc.">
        <title>Draft Genome Sequences of Marinobacter similis A3d10T and Marinobacter salarius R9SW1T.</title>
        <authorList>
            <person name="Ivanova E.P."/>
            <person name="Ng H.J."/>
            <person name="Webb H.K."/>
            <person name="Feng G."/>
            <person name="Oshima K."/>
            <person name="Hattori M."/>
            <person name="Ohkuma M."/>
            <person name="Sergeev A.F."/>
            <person name="Mikhailov V.V."/>
            <person name="Crawford R.J."/>
            <person name="Sawabe T."/>
        </authorList>
    </citation>
    <scope>NUCLEOTIDE SEQUENCE [LARGE SCALE GENOMIC DNA]</scope>
    <source>
        <strain evidence="7 8">A3d10</strain>
    </source>
</reference>
<feature type="domain" description="EamA" evidence="6">
    <location>
        <begin position="16"/>
        <end position="146"/>
    </location>
</feature>
<dbReference type="EMBL" id="CP007151">
    <property type="protein sequence ID" value="AHI28075.1"/>
    <property type="molecule type" value="Genomic_DNA"/>
</dbReference>
<dbReference type="SUPFAM" id="SSF103481">
    <property type="entry name" value="Multidrug resistance efflux transporter EmrE"/>
    <property type="match status" value="2"/>
</dbReference>
<dbReference type="PANTHER" id="PTHR32322">
    <property type="entry name" value="INNER MEMBRANE TRANSPORTER"/>
    <property type="match status" value="1"/>
</dbReference>
<feature type="transmembrane region" description="Helical" evidence="5">
    <location>
        <begin position="74"/>
        <end position="93"/>
    </location>
</feature>
<protein>
    <submittedName>
        <fullName evidence="7">ABC transporter permease</fullName>
    </submittedName>
</protein>
<evidence type="ECO:0000256" key="2">
    <source>
        <dbReference type="ARBA" id="ARBA00022692"/>
    </source>
</evidence>
<feature type="transmembrane region" description="Helical" evidence="5">
    <location>
        <begin position="41"/>
        <end position="62"/>
    </location>
</feature>
<dbReference type="RefSeq" id="WP_041339025.1">
    <property type="nucleotide sequence ID" value="NZ_CP007151.1"/>
</dbReference>
<feature type="transmembrane region" description="Helical" evidence="5">
    <location>
        <begin position="253"/>
        <end position="272"/>
    </location>
</feature>
<dbReference type="AlphaFoldDB" id="W5YGE0"/>
<evidence type="ECO:0000313" key="8">
    <source>
        <dbReference type="Proteomes" id="UP000061489"/>
    </source>
</evidence>
<proteinExistence type="predicted"/>